<dbReference type="AlphaFoldDB" id="A0A0J7KE81"/>
<gene>
    <name evidence="2" type="ORF">RF55_11881</name>
</gene>
<evidence type="ECO:0000313" key="2">
    <source>
        <dbReference type="EMBL" id="KMQ88607.1"/>
    </source>
</evidence>
<feature type="compositionally biased region" description="Acidic residues" evidence="1">
    <location>
        <begin position="108"/>
        <end position="120"/>
    </location>
</feature>
<sequence length="148" mass="17629">MASLNNQFHVVEFEDGIQVIPDNWIQKDTNKCWYPNYKTDQYITKAIKRRQTPQDTWFMYPIKRIFGVYESYSEARNKLKKAEINSDINSDMDDKTKRKLRARKQIETDNESDDESDYDSDPLSLPAFPKVPTAVYTRFKMFFKYVIA</sequence>
<accession>A0A0J7KE81</accession>
<dbReference type="Proteomes" id="UP000036403">
    <property type="component" value="Unassembled WGS sequence"/>
</dbReference>
<feature type="region of interest" description="Disordered" evidence="1">
    <location>
        <begin position="83"/>
        <end position="120"/>
    </location>
</feature>
<dbReference type="EMBL" id="LBMM01008828">
    <property type="protein sequence ID" value="KMQ88607.1"/>
    <property type="molecule type" value="Genomic_DNA"/>
</dbReference>
<protein>
    <submittedName>
        <fullName evidence="2">Uncharacterized protein</fullName>
    </submittedName>
</protein>
<evidence type="ECO:0000313" key="3">
    <source>
        <dbReference type="Proteomes" id="UP000036403"/>
    </source>
</evidence>
<reference evidence="2 3" key="1">
    <citation type="submission" date="2015-04" db="EMBL/GenBank/DDBJ databases">
        <title>Lasius niger genome sequencing.</title>
        <authorList>
            <person name="Konorov E.A."/>
            <person name="Nikitin M.A."/>
            <person name="Kirill M.V."/>
            <person name="Chang P."/>
        </authorList>
    </citation>
    <scope>NUCLEOTIDE SEQUENCE [LARGE SCALE GENOMIC DNA]</scope>
    <source>
        <tissue evidence="2">Whole</tissue>
    </source>
</reference>
<organism evidence="2 3">
    <name type="scientific">Lasius niger</name>
    <name type="common">Black garden ant</name>
    <dbReference type="NCBI Taxonomy" id="67767"/>
    <lineage>
        <taxon>Eukaryota</taxon>
        <taxon>Metazoa</taxon>
        <taxon>Ecdysozoa</taxon>
        <taxon>Arthropoda</taxon>
        <taxon>Hexapoda</taxon>
        <taxon>Insecta</taxon>
        <taxon>Pterygota</taxon>
        <taxon>Neoptera</taxon>
        <taxon>Endopterygota</taxon>
        <taxon>Hymenoptera</taxon>
        <taxon>Apocrita</taxon>
        <taxon>Aculeata</taxon>
        <taxon>Formicoidea</taxon>
        <taxon>Formicidae</taxon>
        <taxon>Formicinae</taxon>
        <taxon>Lasius</taxon>
        <taxon>Lasius</taxon>
    </lineage>
</organism>
<proteinExistence type="predicted"/>
<dbReference type="PaxDb" id="67767-A0A0J7KE81"/>
<comment type="caution">
    <text evidence="2">The sequence shown here is derived from an EMBL/GenBank/DDBJ whole genome shotgun (WGS) entry which is preliminary data.</text>
</comment>
<dbReference type="OrthoDB" id="7554123at2759"/>
<name>A0A0J7KE81_LASNI</name>
<keyword evidence="3" id="KW-1185">Reference proteome</keyword>
<evidence type="ECO:0000256" key="1">
    <source>
        <dbReference type="SAM" id="MobiDB-lite"/>
    </source>
</evidence>